<feature type="region of interest" description="Disordered" evidence="4">
    <location>
        <begin position="1"/>
        <end position="86"/>
    </location>
</feature>
<reference evidence="6" key="2">
    <citation type="submission" date="2006-10" db="EMBL/GenBank/DDBJ databases">
        <authorList>
            <consortium name="NIH - Xenopus Gene Collection (XGC) project"/>
        </authorList>
    </citation>
    <scope>NUCLEOTIDE SEQUENCE [LARGE SCALE MRNA]</scope>
    <source>
        <strain evidence="6">N6</strain>
        <tissue evidence="6">Heart</tissue>
    </source>
</reference>
<dbReference type="GO" id="GO:0019901">
    <property type="term" value="F:protein kinase binding"/>
    <property type="evidence" value="ECO:0007669"/>
    <property type="project" value="InterPro"/>
</dbReference>
<dbReference type="EMBL" id="BC125789">
    <property type="protein sequence ID" value="AAI25790.1"/>
    <property type="molecule type" value="mRNA"/>
</dbReference>
<evidence type="ECO:0000313" key="8">
    <source>
        <dbReference type="RefSeq" id="NP_001072760.1"/>
    </source>
</evidence>
<keyword evidence="1" id="KW-0677">Repeat</keyword>
<reference evidence="8" key="3">
    <citation type="submission" date="2025-04" db="UniProtKB">
        <authorList>
            <consortium name="RefSeq"/>
        </authorList>
    </citation>
    <scope>IDENTIFICATION</scope>
</reference>
<keyword evidence="7" id="KW-1185">Reference proteome</keyword>
<evidence type="ECO:0000256" key="1">
    <source>
        <dbReference type="ARBA" id="ARBA00022737"/>
    </source>
</evidence>
<evidence type="ECO:0000256" key="2">
    <source>
        <dbReference type="ARBA" id="ARBA00023043"/>
    </source>
</evidence>
<keyword evidence="2" id="KW-0040">ANK repeat</keyword>
<dbReference type="PANTHER" id="PTHR24179">
    <property type="entry name" value="PROTEIN PHOSPHATASE 1 REGULATORY SUBUNIT 12"/>
    <property type="match status" value="1"/>
</dbReference>
<feature type="domain" description="cGMP-dependent protein kinase interacting" evidence="5">
    <location>
        <begin position="86"/>
        <end position="186"/>
    </location>
</feature>
<dbReference type="Pfam" id="PF15898">
    <property type="entry name" value="PRKG1_interact"/>
    <property type="match status" value="1"/>
</dbReference>
<dbReference type="CTD" id="4660"/>
<dbReference type="GeneID" id="780217"/>
<sequence>MSSLFNRSKDFTRTRKSQSDSPPSSPSQATKTLRHERLSRLDSGSSGLGSTDSTSDRASSRVSAYSRRENRLTSLESKNGEETEKDFKKLYENAYSENEKLKTNLREAQLELSVVKAKLERVAKRQDQSSSQAEVLEAEKREKRVLERRMSEMEDELKILTDLKSDNQRLKDENGALIRVISKLSK</sequence>
<evidence type="ECO:0000259" key="5">
    <source>
        <dbReference type="Pfam" id="PF15898"/>
    </source>
</evidence>
<dbReference type="AlphaFoldDB" id="A0A803KK91"/>
<reference evidence="8" key="1">
    <citation type="journal article" date="2002" name="Dev. Dyn.">
        <title>Genetic and genomic tools for Xenopus research: The NIH Xenopus initiative.</title>
        <authorList>
            <person name="Klein S.L."/>
            <person name="Strausberg R.L."/>
            <person name="Wagner L."/>
            <person name="Pontius J."/>
            <person name="Clifton S.W."/>
            <person name="Richardson P."/>
        </authorList>
    </citation>
    <scope>NUCLEOTIDE SEQUENCE</scope>
</reference>
<dbReference type="InterPro" id="IPR051226">
    <property type="entry name" value="PP1_Regulatory_Subunit"/>
</dbReference>
<accession>A0A803KK91</accession>
<evidence type="ECO:0000313" key="6">
    <source>
        <dbReference type="EMBL" id="AAI25790.1"/>
    </source>
</evidence>
<dbReference type="KEGG" id="xtr:780217"/>
<dbReference type="EC" id="3.1.3.53" evidence="8"/>
<organism evidence="6">
    <name type="scientific">Xenopus tropicalis</name>
    <name type="common">Western clawed frog</name>
    <name type="synonym">Silurana tropicalis</name>
    <dbReference type="NCBI Taxonomy" id="8364"/>
    <lineage>
        <taxon>Eukaryota</taxon>
        <taxon>Metazoa</taxon>
        <taxon>Chordata</taxon>
        <taxon>Craniata</taxon>
        <taxon>Vertebrata</taxon>
        <taxon>Euteleostomi</taxon>
        <taxon>Amphibia</taxon>
        <taxon>Batrachia</taxon>
        <taxon>Anura</taxon>
        <taxon>Pipoidea</taxon>
        <taxon>Pipidae</taxon>
        <taxon>Xenopodinae</taxon>
        <taxon>Xenopus</taxon>
        <taxon>Silurana</taxon>
    </lineage>
</organism>
<name>A0A803KK91_XENTR</name>
<dbReference type="Gene3D" id="6.10.250.1820">
    <property type="match status" value="1"/>
</dbReference>
<proteinExistence type="evidence at transcript level"/>
<dbReference type="OMA" id="MSTYYPR"/>
<gene>
    <name evidence="8 9" type="primary">ppp1r12b</name>
    <name evidence="6" type="synonym">MGC147400</name>
</gene>
<dbReference type="InterPro" id="IPR031775">
    <property type="entry name" value="PRKG1_interact"/>
</dbReference>
<evidence type="ECO:0000256" key="4">
    <source>
        <dbReference type="SAM" id="MobiDB-lite"/>
    </source>
</evidence>
<evidence type="ECO:0000256" key="3">
    <source>
        <dbReference type="SAM" id="Coils"/>
    </source>
</evidence>
<dbReference type="AGR" id="Xenbase:XB-GENE-5738329"/>
<feature type="coiled-coil region" evidence="3">
    <location>
        <begin position="91"/>
        <end position="173"/>
    </location>
</feature>
<dbReference type="Xenbase" id="XB-GENE-5738329">
    <property type="gene designation" value="ppp1r12b"/>
</dbReference>
<dbReference type="Proteomes" id="UP000008143">
    <property type="component" value="Chromosome 2"/>
</dbReference>
<feature type="compositionally biased region" description="Low complexity" evidence="4">
    <location>
        <begin position="19"/>
        <end position="28"/>
    </location>
</feature>
<dbReference type="PANTHER" id="PTHR24179:SF18">
    <property type="entry name" value="PROTEIN PHOSPHATASE 1 REGULATORY SUBUNIT 12B"/>
    <property type="match status" value="1"/>
</dbReference>
<feature type="compositionally biased region" description="Low complexity" evidence="4">
    <location>
        <begin position="41"/>
        <end position="53"/>
    </location>
</feature>
<dbReference type="GO" id="GO:0050115">
    <property type="term" value="F:myosin-light-chain-phosphatase activity"/>
    <property type="evidence" value="ECO:0007669"/>
    <property type="project" value="UniProtKB-EC"/>
</dbReference>
<protein>
    <submittedName>
        <fullName evidence="8">Protein phosphatase 1 regulatory subunit 12B</fullName>
        <ecNumber evidence="8">3.1.3.53</ecNumber>
    </submittedName>
</protein>
<keyword evidence="3" id="KW-0175">Coiled coil</keyword>
<evidence type="ECO:0000313" key="9">
    <source>
        <dbReference type="Xenbase" id="XB-GENE-5738329"/>
    </source>
</evidence>
<dbReference type="RefSeq" id="NP_001072760.1">
    <property type="nucleotide sequence ID" value="NM_001079292.1"/>
</dbReference>
<dbReference type="OrthoDB" id="19014at2759"/>
<evidence type="ECO:0000313" key="7">
    <source>
        <dbReference type="Proteomes" id="UP000008143"/>
    </source>
</evidence>